<feature type="compositionally biased region" description="Low complexity" evidence="1">
    <location>
        <begin position="25"/>
        <end position="39"/>
    </location>
</feature>
<feature type="non-terminal residue" evidence="2">
    <location>
        <position position="175"/>
    </location>
</feature>
<name>A0AAD3HS12_9CHLO</name>
<feature type="non-terminal residue" evidence="2">
    <location>
        <position position="1"/>
    </location>
</feature>
<protein>
    <submittedName>
        <fullName evidence="2">Uncharacterized protein</fullName>
    </submittedName>
</protein>
<feature type="region of interest" description="Disordered" evidence="1">
    <location>
        <begin position="122"/>
        <end position="175"/>
    </location>
</feature>
<organism evidence="2 3">
    <name type="scientific">Astrephomene gubernaculifera</name>
    <dbReference type="NCBI Taxonomy" id="47775"/>
    <lineage>
        <taxon>Eukaryota</taxon>
        <taxon>Viridiplantae</taxon>
        <taxon>Chlorophyta</taxon>
        <taxon>core chlorophytes</taxon>
        <taxon>Chlorophyceae</taxon>
        <taxon>CS clade</taxon>
        <taxon>Chlamydomonadales</taxon>
        <taxon>Astrephomenaceae</taxon>
        <taxon>Astrephomene</taxon>
    </lineage>
</organism>
<evidence type="ECO:0000256" key="1">
    <source>
        <dbReference type="SAM" id="MobiDB-lite"/>
    </source>
</evidence>
<sequence>PNKRRRQAAPSNEQQRRPGASRTTGLAVAAQQQQGDAVLCGSGHLGQSDAAAAAHGAPEAAAHGERGDSGSRSPGSGEDFHGPEPPPPPLQQEQQHAGPRQGWGSAWTRRPVLGANVRLATFPAVFGGGRHEEEGAGDEEPGLDEDDSEVEGEEDDDDGEGEDDPEQHRPQRTQR</sequence>
<evidence type="ECO:0000313" key="3">
    <source>
        <dbReference type="Proteomes" id="UP001054857"/>
    </source>
</evidence>
<comment type="caution">
    <text evidence="2">The sequence shown here is derived from an EMBL/GenBank/DDBJ whole genome shotgun (WGS) entry which is preliminary data.</text>
</comment>
<feature type="region of interest" description="Disordered" evidence="1">
    <location>
        <begin position="1"/>
        <end position="108"/>
    </location>
</feature>
<dbReference type="EMBL" id="BMAR01000043">
    <property type="protein sequence ID" value="GFR51018.1"/>
    <property type="molecule type" value="Genomic_DNA"/>
</dbReference>
<gene>
    <name evidence="2" type="ORF">Agub_g13345</name>
</gene>
<dbReference type="Proteomes" id="UP001054857">
    <property type="component" value="Unassembled WGS sequence"/>
</dbReference>
<feature type="compositionally biased region" description="Low complexity" evidence="1">
    <location>
        <begin position="50"/>
        <end position="61"/>
    </location>
</feature>
<feature type="compositionally biased region" description="Acidic residues" evidence="1">
    <location>
        <begin position="135"/>
        <end position="165"/>
    </location>
</feature>
<keyword evidence="3" id="KW-1185">Reference proteome</keyword>
<proteinExistence type="predicted"/>
<evidence type="ECO:0000313" key="2">
    <source>
        <dbReference type="EMBL" id="GFR51018.1"/>
    </source>
</evidence>
<reference evidence="2 3" key="1">
    <citation type="journal article" date="2021" name="Sci. Rep.">
        <title>Genome sequencing of the multicellular alga Astrephomene provides insights into convergent evolution of germ-soma differentiation.</title>
        <authorList>
            <person name="Yamashita S."/>
            <person name="Yamamoto K."/>
            <person name="Matsuzaki R."/>
            <person name="Suzuki S."/>
            <person name="Yamaguchi H."/>
            <person name="Hirooka S."/>
            <person name="Minakuchi Y."/>
            <person name="Miyagishima S."/>
            <person name="Kawachi M."/>
            <person name="Toyoda A."/>
            <person name="Nozaki H."/>
        </authorList>
    </citation>
    <scope>NUCLEOTIDE SEQUENCE [LARGE SCALE GENOMIC DNA]</scope>
    <source>
        <strain evidence="2 3">NIES-4017</strain>
    </source>
</reference>
<accession>A0AAD3HS12</accession>
<dbReference type="AlphaFoldDB" id="A0AAD3HS12"/>